<proteinExistence type="predicted"/>
<keyword evidence="1" id="KW-0812">Transmembrane</keyword>
<dbReference type="EMBL" id="JBEPME010000003">
    <property type="protein sequence ID" value="MET3657578.1"/>
    <property type="molecule type" value="Genomic_DNA"/>
</dbReference>
<organism evidence="2 3">
    <name type="scientific">Sporosarcina psychrophila</name>
    <name type="common">Bacillus psychrophilus</name>
    <dbReference type="NCBI Taxonomy" id="1476"/>
    <lineage>
        <taxon>Bacteria</taxon>
        <taxon>Bacillati</taxon>
        <taxon>Bacillota</taxon>
        <taxon>Bacilli</taxon>
        <taxon>Bacillales</taxon>
        <taxon>Caryophanaceae</taxon>
        <taxon>Sporosarcina</taxon>
    </lineage>
</organism>
<gene>
    <name evidence="2" type="ORF">ABIC55_002665</name>
</gene>
<reference evidence="2 3" key="1">
    <citation type="submission" date="2024-06" db="EMBL/GenBank/DDBJ databases">
        <title>Sorghum-associated microbial communities from plants grown in Nebraska, USA.</title>
        <authorList>
            <person name="Schachtman D."/>
        </authorList>
    </citation>
    <scope>NUCLEOTIDE SEQUENCE [LARGE SCALE GENOMIC DNA]</scope>
    <source>
        <strain evidence="2 3">1288</strain>
    </source>
</reference>
<feature type="transmembrane region" description="Helical" evidence="1">
    <location>
        <begin position="6"/>
        <end position="26"/>
    </location>
</feature>
<sequence length="30" mass="3494">MWFIYIMFALFAFVLVGNIAGLIRTFSSHK</sequence>
<protein>
    <recommendedName>
        <fullName evidence="4">DUF1328 domain-containing protein</fullName>
    </recommendedName>
</protein>
<evidence type="ECO:0008006" key="4">
    <source>
        <dbReference type="Google" id="ProtNLM"/>
    </source>
</evidence>
<evidence type="ECO:0000313" key="3">
    <source>
        <dbReference type="Proteomes" id="UP001549104"/>
    </source>
</evidence>
<keyword evidence="1" id="KW-1133">Transmembrane helix</keyword>
<name>A0ABV2KC22_SPOPS</name>
<evidence type="ECO:0000313" key="2">
    <source>
        <dbReference type="EMBL" id="MET3657578.1"/>
    </source>
</evidence>
<dbReference type="Proteomes" id="UP001549104">
    <property type="component" value="Unassembled WGS sequence"/>
</dbReference>
<evidence type="ECO:0000256" key="1">
    <source>
        <dbReference type="SAM" id="Phobius"/>
    </source>
</evidence>
<keyword evidence="3" id="KW-1185">Reference proteome</keyword>
<accession>A0ABV2KC22</accession>
<keyword evidence="1" id="KW-0472">Membrane</keyword>
<comment type="caution">
    <text evidence="2">The sequence shown here is derived from an EMBL/GenBank/DDBJ whole genome shotgun (WGS) entry which is preliminary data.</text>
</comment>